<evidence type="ECO:0000313" key="2">
    <source>
        <dbReference type="EMBL" id="MPN27205.1"/>
    </source>
</evidence>
<feature type="region of interest" description="Disordered" evidence="1">
    <location>
        <begin position="79"/>
        <end position="105"/>
    </location>
</feature>
<evidence type="ECO:0000256" key="1">
    <source>
        <dbReference type="SAM" id="MobiDB-lite"/>
    </source>
</evidence>
<gene>
    <name evidence="2" type="ORF">SDC9_174632</name>
</gene>
<protein>
    <submittedName>
        <fullName evidence="2">Uncharacterized protein</fullName>
    </submittedName>
</protein>
<sequence length="165" mass="17725">MRSRCVMAEPTVRESSSKTLAITCCSRAASTPARAPASVMARMSSEVMLSSRIDGRPSSLKIKSVVLAYSHTTGLNSFMHHSMGPGTRTAQRSGSAMPRRLGSRSANRMNSEVTMKNEHRKPSVCAVDCCVHSANRRLSEGLKAPSPTIPPRIATAFCPTCTTVK</sequence>
<dbReference type="AlphaFoldDB" id="A0A645GKF8"/>
<comment type="caution">
    <text evidence="2">The sequence shown here is derived from an EMBL/GenBank/DDBJ whole genome shotgun (WGS) entry which is preliminary data.</text>
</comment>
<dbReference type="EMBL" id="VSSQ01077007">
    <property type="protein sequence ID" value="MPN27205.1"/>
    <property type="molecule type" value="Genomic_DNA"/>
</dbReference>
<name>A0A645GKF8_9ZZZZ</name>
<accession>A0A645GKF8</accession>
<reference evidence="2" key="1">
    <citation type="submission" date="2019-08" db="EMBL/GenBank/DDBJ databases">
        <authorList>
            <person name="Kucharzyk K."/>
            <person name="Murdoch R.W."/>
            <person name="Higgins S."/>
            <person name="Loffler F."/>
        </authorList>
    </citation>
    <scope>NUCLEOTIDE SEQUENCE</scope>
</reference>
<organism evidence="2">
    <name type="scientific">bioreactor metagenome</name>
    <dbReference type="NCBI Taxonomy" id="1076179"/>
    <lineage>
        <taxon>unclassified sequences</taxon>
        <taxon>metagenomes</taxon>
        <taxon>ecological metagenomes</taxon>
    </lineage>
</organism>
<proteinExistence type="predicted"/>